<evidence type="ECO:0000259" key="2">
    <source>
        <dbReference type="Pfam" id="PF07969"/>
    </source>
</evidence>
<dbReference type="SUPFAM" id="SSF51556">
    <property type="entry name" value="Metallo-dependent hydrolases"/>
    <property type="match status" value="1"/>
</dbReference>
<sequence length="415" mass="45786">MEKRLLIQQVNMNGRIGTLIIEKGRVAKFDSSEVAPGLEDSVWNARGMLLLPAFRDAHVHLDKAFPPDRWISRTPVSSILDQFQLEKELLASCKNRRKELAVRTLEAMLAAGTVEARVHVDIDPDIGLSHLELMLQLKEDFASRMAIELVAFPQQGLLRSQSTPYIREALRMGADLVGGVDPAGVDRHVELSLHTMFELAAEFDKRIDLHLHDPGHLGVYTIEKMLEYSAEAGMKGKVTVSHAYGLGEVDTGLVAELGSRMAGEEMDLATSVPIDTAMPPVPLLAKQGVKVSLATDHTGLDAWTPYGHPDILRRGRLLAEKQVWNDDLRMASVFQWMSNGSLELKAGDTADFVLVHALNAPHALAALPRRQLVCKAGLPVAGALWQGKSNDNAWNNIPERSESPDEYDSLFGDYR</sequence>
<dbReference type="InterPro" id="IPR011059">
    <property type="entry name" value="Metal-dep_hydrolase_composite"/>
</dbReference>
<dbReference type="Pfam" id="PF07969">
    <property type="entry name" value="Amidohydro_3"/>
    <property type="match status" value="1"/>
</dbReference>
<dbReference type="EMBL" id="BTCL01000024">
    <property type="protein sequence ID" value="GMK48013.1"/>
    <property type="molecule type" value="Genomic_DNA"/>
</dbReference>
<dbReference type="PANTHER" id="PTHR32027">
    <property type="entry name" value="CYTOSINE DEAMINASE"/>
    <property type="match status" value="1"/>
</dbReference>
<dbReference type="Proteomes" id="UP001285921">
    <property type="component" value="Unassembled WGS sequence"/>
</dbReference>
<dbReference type="SUPFAM" id="SSF51338">
    <property type="entry name" value="Composite domain of metallo-dependent hydrolases"/>
    <property type="match status" value="1"/>
</dbReference>
<proteinExistence type="predicted"/>
<dbReference type="Gene3D" id="3.20.20.140">
    <property type="entry name" value="Metal-dependent hydrolases"/>
    <property type="match status" value="1"/>
</dbReference>
<feature type="domain" description="Amidohydrolase 3" evidence="2">
    <location>
        <begin position="42"/>
        <end position="317"/>
    </location>
</feature>
<dbReference type="InterPro" id="IPR052349">
    <property type="entry name" value="Metallo-hydrolase_Enzymes"/>
</dbReference>
<reference evidence="3 4" key="1">
    <citation type="submission" date="2023-05" db="EMBL/GenBank/DDBJ databases">
        <title>Draft genome of Paenibacillus sp. CCS26.</title>
        <authorList>
            <person name="Akita H."/>
            <person name="Shinto Y."/>
            <person name="Kimura Z."/>
        </authorList>
    </citation>
    <scope>NUCLEOTIDE SEQUENCE [LARGE SCALE GENOMIC DNA]</scope>
    <source>
        <strain evidence="3 4">CCS26</strain>
    </source>
</reference>
<dbReference type="InterPro" id="IPR013108">
    <property type="entry name" value="Amidohydro_3"/>
</dbReference>
<feature type="region of interest" description="Disordered" evidence="1">
    <location>
        <begin position="392"/>
        <end position="415"/>
    </location>
</feature>
<dbReference type="PANTHER" id="PTHR32027:SF9">
    <property type="entry name" value="BLL3847 PROTEIN"/>
    <property type="match status" value="1"/>
</dbReference>
<keyword evidence="4" id="KW-1185">Reference proteome</keyword>
<dbReference type="InterPro" id="IPR032466">
    <property type="entry name" value="Metal_Hydrolase"/>
</dbReference>
<dbReference type="RefSeq" id="WP_201007227.1">
    <property type="nucleotide sequence ID" value="NZ_BTCL01000024.1"/>
</dbReference>
<comment type="caution">
    <text evidence="3">The sequence shown here is derived from an EMBL/GenBank/DDBJ whole genome shotgun (WGS) entry which is preliminary data.</text>
</comment>
<evidence type="ECO:0000313" key="4">
    <source>
        <dbReference type="Proteomes" id="UP001285921"/>
    </source>
</evidence>
<gene>
    <name evidence="3" type="ORF">PghCCS26_51430</name>
</gene>
<dbReference type="Gene3D" id="2.30.40.10">
    <property type="entry name" value="Urease, subunit C, domain 1"/>
    <property type="match status" value="1"/>
</dbReference>
<evidence type="ECO:0000256" key="1">
    <source>
        <dbReference type="SAM" id="MobiDB-lite"/>
    </source>
</evidence>
<accession>A0ABQ6NSD3</accession>
<name>A0ABQ6NSD3_9BACL</name>
<evidence type="ECO:0000313" key="3">
    <source>
        <dbReference type="EMBL" id="GMK48013.1"/>
    </source>
</evidence>
<organism evidence="3 4">
    <name type="scientific">Paenibacillus glycanilyticus</name>
    <dbReference type="NCBI Taxonomy" id="126569"/>
    <lineage>
        <taxon>Bacteria</taxon>
        <taxon>Bacillati</taxon>
        <taxon>Bacillota</taxon>
        <taxon>Bacilli</taxon>
        <taxon>Bacillales</taxon>
        <taxon>Paenibacillaceae</taxon>
        <taxon>Paenibacillus</taxon>
    </lineage>
</organism>
<protein>
    <submittedName>
        <fullName evidence="3">Deaminase</fullName>
    </submittedName>
</protein>